<organism evidence="1 2">
    <name type="scientific">Rosa chinensis</name>
    <name type="common">China rose</name>
    <dbReference type="NCBI Taxonomy" id="74649"/>
    <lineage>
        <taxon>Eukaryota</taxon>
        <taxon>Viridiplantae</taxon>
        <taxon>Streptophyta</taxon>
        <taxon>Embryophyta</taxon>
        <taxon>Tracheophyta</taxon>
        <taxon>Spermatophyta</taxon>
        <taxon>Magnoliopsida</taxon>
        <taxon>eudicotyledons</taxon>
        <taxon>Gunneridae</taxon>
        <taxon>Pentapetalae</taxon>
        <taxon>rosids</taxon>
        <taxon>fabids</taxon>
        <taxon>Rosales</taxon>
        <taxon>Rosaceae</taxon>
        <taxon>Rosoideae</taxon>
        <taxon>Rosoideae incertae sedis</taxon>
        <taxon>Rosa</taxon>
    </lineage>
</organism>
<gene>
    <name evidence="1" type="ORF">RchiOBHm_Chr2g0167981</name>
</gene>
<dbReference type="Gramene" id="PRQ53573">
    <property type="protein sequence ID" value="PRQ53573"/>
    <property type="gene ID" value="RchiOBHm_Chr2g0167981"/>
</dbReference>
<proteinExistence type="predicted"/>
<dbReference type="Proteomes" id="UP000238479">
    <property type="component" value="Chromosome 2"/>
</dbReference>
<dbReference type="EMBL" id="PDCK01000040">
    <property type="protein sequence ID" value="PRQ53573.1"/>
    <property type="molecule type" value="Genomic_DNA"/>
</dbReference>
<sequence length="120" mass="14050">MIFRKRFQFYIKLPFSETSKLIFISFPSGKPLSLSLSSSRVQDRRNWTNFVRLVLPPPATNPHQTSSIGFVWSLRTRLWWPCMAARPVAAVVILFRFEFDFRQRLFSPSSGHQNFRSLAP</sequence>
<reference evidence="1 2" key="1">
    <citation type="journal article" date="2018" name="Nat. Genet.">
        <title>The Rosa genome provides new insights in the design of modern roses.</title>
        <authorList>
            <person name="Bendahmane M."/>
        </authorList>
    </citation>
    <scope>NUCLEOTIDE SEQUENCE [LARGE SCALE GENOMIC DNA]</scope>
    <source>
        <strain evidence="2">cv. Old Blush</strain>
    </source>
</reference>
<dbReference type="AlphaFoldDB" id="A0A2P6S4G1"/>
<keyword evidence="2" id="KW-1185">Reference proteome</keyword>
<name>A0A2P6S4G1_ROSCH</name>
<evidence type="ECO:0000313" key="1">
    <source>
        <dbReference type="EMBL" id="PRQ53573.1"/>
    </source>
</evidence>
<comment type="caution">
    <text evidence="1">The sequence shown here is derived from an EMBL/GenBank/DDBJ whole genome shotgun (WGS) entry which is preliminary data.</text>
</comment>
<accession>A0A2P6S4G1</accession>
<protein>
    <submittedName>
        <fullName evidence="1">Uncharacterized protein</fullName>
    </submittedName>
</protein>
<evidence type="ECO:0000313" key="2">
    <source>
        <dbReference type="Proteomes" id="UP000238479"/>
    </source>
</evidence>